<dbReference type="GO" id="GO:0070005">
    <property type="term" value="F:cysteine-type aminopeptidase activity"/>
    <property type="evidence" value="ECO:0007669"/>
    <property type="project" value="InterPro"/>
</dbReference>
<evidence type="ECO:0000256" key="7">
    <source>
        <dbReference type="ARBA" id="ARBA00022801"/>
    </source>
</evidence>
<keyword evidence="7 9" id="KW-0378">Hydrolase</keyword>
<sequence length="372" mass="43353">MRIPLMKKLNLEELQLSQNYLFFMDKLERSNYQLQVFVETARNKEPTDGRLVQHLLKTPASEDGGQWDMLVGLIEKYGVMPQDCFPDTWSAQASRKLGLLLDTKMREFCMRLRHLVEKNSDDETIQKEREAMMEEIYRIVSICVGTPPDTFTFEYYDKDKKYQKIGPISPINFYTQYVKPLYNMEDKVVLVNDPRPENPFSKLYTVQYLSNMENGLVQKYINQPAEVLKKLAADSIKNNEPVWFGCDVCKFLSKGKGLLDLRQHDYDLVFGTNVLKQTKADRLVYGESLMTHAMVLTALTEEEGKTLKWRVENSWGEEYGVKGYLVMTDDWFTEFVYEVVVDKKFVPPEILDILKEEAKMLPAWDPMGMLAK</sequence>
<dbReference type="Pfam" id="PF03051">
    <property type="entry name" value="Peptidase_C1_2"/>
    <property type="match status" value="1"/>
</dbReference>
<dbReference type="Gene3D" id="3.90.70.10">
    <property type="entry name" value="Cysteine proteinases"/>
    <property type="match status" value="1"/>
</dbReference>
<dbReference type="EMBL" id="JAODUO010000477">
    <property type="protein sequence ID" value="KAK2179676.1"/>
    <property type="molecule type" value="Genomic_DNA"/>
</dbReference>
<accession>A0AAD9KYD3</accession>
<evidence type="ECO:0000313" key="10">
    <source>
        <dbReference type="EMBL" id="KAK2179676.1"/>
    </source>
</evidence>
<evidence type="ECO:0000313" key="11">
    <source>
        <dbReference type="Proteomes" id="UP001209878"/>
    </source>
</evidence>
<evidence type="ECO:0000256" key="4">
    <source>
        <dbReference type="ARBA" id="ARBA00022227"/>
    </source>
</evidence>
<dbReference type="AlphaFoldDB" id="A0AAD9KYD3"/>
<comment type="subcellular location">
    <subcellularLocation>
        <location evidence="2 9">Cytoplasm</location>
    </subcellularLocation>
</comment>
<comment type="caution">
    <text evidence="10">The sequence shown here is derived from an EMBL/GenBank/DDBJ whole genome shotgun (WGS) entry which is preliminary data.</text>
</comment>
<dbReference type="GO" id="GO:0009636">
    <property type="term" value="P:response to toxic substance"/>
    <property type="evidence" value="ECO:0007669"/>
    <property type="project" value="TreeGrafter"/>
</dbReference>
<protein>
    <recommendedName>
        <fullName evidence="4 9">Bleomycin hydrolase</fullName>
        <ecNumber evidence="3 9">3.4.22.40</ecNumber>
    </recommendedName>
</protein>
<evidence type="ECO:0000256" key="8">
    <source>
        <dbReference type="ARBA" id="ARBA00022807"/>
    </source>
</evidence>
<organism evidence="10 11">
    <name type="scientific">Ridgeia piscesae</name>
    <name type="common">Tubeworm</name>
    <dbReference type="NCBI Taxonomy" id="27915"/>
    <lineage>
        <taxon>Eukaryota</taxon>
        <taxon>Metazoa</taxon>
        <taxon>Spiralia</taxon>
        <taxon>Lophotrochozoa</taxon>
        <taxon>Annelida</taxon>
        <taxon>Polychaeta</taxon>
        <taxon>Sedentaria</taxon>
        <taxon>Canalipalpata</taxon>
        <taxon>Sabellida</taxon>
        <taxon>Siboglinidae</taxon>
        <taxon>Ridgeia</taxon>
    </lineage>
</organism>
<dbReference type="GO" id="GO:0006508">
    <property type="term" value="P:proteolysis"/>
    <property type="evidence" value="ECO:0007669"/>
    <property type="project" value="UniProtKB-KW"/>
</dbReference>
<keyword evidence="5 9" id="KW-0963">Cytoplasm</keyword>
<gene>
    <name evidence="10" type="ORF">NP493_477g00011</name>
</gene>
<dbReference type="Proteomes" id="UP001209878">
    <property type="component" value="Unassembled WGS sequence"/>
</dbReference>
<dbReference type="PANTHER" id="PTHR10363">
    <property type="entry name" value="BLEOMYCIN HYDROLASE"/>
    <property type="match status" value="1"/>
</dbReference>
<name>A0AAD9KYD3_RIDPI</name>
<dbReference type="EC" id="3.4.22.40" evidence="3 9"/>
<dbReference type="GO" id="GO:0005737">
    <property type="term" value="C:cytoplasm"/>
    <property type="evidence" value="ECO:0007669"/>
    <property type="project" value="UniProtKB-SubCell"/>
</dbReference>
<evidence type="ECO:0000256" key="2">
    <source>
        <dbReference type="ARBA" id="ARBA00004496"/>
    </source>
</evidence>
<dbReference type="InterPro" id="IPR004134">
    <property type="entry name" value="Peptidase_C1B"/>
</dbReference>
<evidence type="ECO:0000256" key="6">
    <source>
        <dbReference type="ARBA" id="ARBA00022670"/>
    </source>
</evidence>
<evidence type="ECO:0000256" key="1">
    <source>
        <dbReference type="ARBA" id="ARBA00000423"/>
    </source>
</evidence>
<evidence type="ECO:0000256" key="3">
    <source>
        <dbReference type="ARBA" id="ARBA00012465"/>
    </source>
</evidence>
<keyword evidence="8 9" id="KW-0788">Thiol protease</keyword>
<reference evidence="10" key="1">
    <citation type="journal article" date="2023" name="Mol. Biol. Evol.">
        <title>Third-Generation Sequencing Reveals the Adaptive Role of the Epigenome in Three Deep-Sea Polychaetes.</title>
        <authorList>
            <person name="Perez M."/>
            <person name="Aroh O."/>
            <person name="Sun Y."/>
            <person name="Lan Y."/>
            <person name="Juniper S.K."/>
            <person name="Young C.R."/>
            <person name="Angers B."/>
            <person name="Qian P.Y."/>
        </authorList>
    </citation>
    <scope>NUCLEOTIDE SEQUENCE</scope>
    <source>
        <strain evidence="10">R07B-5</strain>
    </source>
</reference>
<dbReference type="GO" id="GO:0004197">
    <property type="term" value="F:cysteine-type endopeptidase activity"/>
    <property type="evidence" value="ECO:0007669"/>
    <property type="project" value="UniProtKB-EC"/>
</dbReference>
<dbReference type="InterPro" id="IPR038765">
    <property type="entry name" value="Papain-like_cys_pep_sf"/>
</dbReference>
<dbReference type="GO" id="GO:0043418">
    <property type="term" value="P:homocysteine catabolic process"/>
    <property type="evidence" value="ECO:0007669"/>
    <property type="project" value="TreeGrafter"/>
</dbReference>
<keyword evidence="6 9" id="KW-0645">Protease</keyword>
<keyword evidence="11" id="KW-1185">Reference proteome</keyword>
<dbReference type="SUPFAM" id="SSF54001">
    <property type="entry name" value="Cysteine proteinases"/>
    <property type="match status" value="1"/>
</dbReference>
<dbReference type="PIRSF" id="PIRSF005700">
    <property type="entry name" value="PepC"/>
    <property type="match status" value="1"/>
</dbReference>
<dbReference type="PANTHER" id="PTHR10363:SF2">
    <property type="entry name" value="BLEOMYCIN HYDROLASE"/>
    <property type="match status" value="1"/>
</dbReference>
<dbReference type="FunFam" id="3.90.70.10:FF:000021">
    <property type="entry name" value="Bleomycin hydrolase"/>
    <property type="match status" value="1"/>
</dbReference>
<comment type="similarity">
    <text evidence="9">Belongs to the peptidase C1 family.</text>
</comment>
<evidence type="ECO:0000256" key="5">
    <source>
        <dbReference type="ARBA" id="ARBA00022490"/>
    </source>
</evidence>
<proteinExistence type="inferred from homology"/>
<dbReference type="CDD" id="cd00585">
    <property type="entry name" value="Peptidase_C1B"/>
    <property type="match status" value="1"/>
</dbReference>
<comment type="catalytic activity">
    <reaction evidence="1 9">
        <text>Inactivates bleomycin B2 (a cytotoxic glycometallopeptide) by hydrolysis of a carboxyamide bond of beta-aminoalanine, but also shows general aminopeptidase activity. The specificity varies somewhat with source, but amino acid arylamides of Met, Leu and Ala are preferred.</text>
        <dbReference type="EC" id="3.4.22.40"/>
    </reaction>
</comment>
<evidence type="ECO:0000256" key="9">
    <source>
        <dbReference type="PIRNR" id="PIRNR005700"/>
    </source>
</evidence>